<name>A0AAN5VJT2_CLODI</name>
<organism evidence="2 3">
    <name type="scientific">Clostridioides difficile</name>
    <name type="common">Peptoclostridium difficile</name>
    <dbReference type="NCBI Taxonomy" id="1496"/>
    <lineage>
        <taxon>Bacteria</taxon>
        <taxon>Bacillati</taxon>
        <taxon>Bacillota</taxon>
        <taxon>Clostridia</taxon>
        <taxon>Peptostreptococcales</taxon>
        <taxon>Peptostreptococcaceae</taxon>
        <taxon>Clostridioides</taxon>
    </lineage>
</organism>
<dbReference type="Proteomes" id="UP000878956">
    <property type="component" value="Unassembled WGS sequence"/>
</dbReference>
<evidence type="ECO:0000313" key="3">
    <source>
        <dbReference type="Proteomes" id="UP000878956"/>
    </source>
</evidence>
<proteinExistence type="predicted"/>
<evidence type="ECO:0000256" key="1">
    <source>
        <dbReference type="SAM" id="MobiDB-lite"/>
    </source>
</evidence>
<dbReference type="InterPro" id="IPR007499">
    <property type="entry name" value="ERF_bacteria_virus"/>
</dbReference>
<protein>
    <submittedName>
        <fullName evidence="2">ERF family protein</fullName>
    </submittedName>
</protein>
<comment type="caution">
    <text evidence="2">The sequence shown here is derived from an EMBL/GenBank/DDBJ whole genome shotgun (WGS) entry which is preliminary data.</text>
</comment>
<dbReference type="RefSeq" id="WP_022620810.1">
    <property type="nucleotide sequence ID" value="NZ_BIND01000004.1"/>
</dbReference>
<sequence>MEVKEEIMSDDFKKVVNEEIKKYISNLHSDRIDGLKESDSQIEITKALIAFHLDIESIPKDNTNPFFRSKYANLDTILKAVNPLLAKHDLILMQSAEDAGNDKVYIKTKLKHSSGEYIESNSAPFKPAKTNDIQARGALETYLRRYAVQSVLALSFEEDDDGNSLTNKSKSKSEEENSTVKKSRV</sequence>
<dbReference type="EMBL" id="DAEPXK010000008">
    <property type="protein sequence ID" value="HBH1541631.1"/>
    <property type="molecule type" value="Genomic_DNA"/>
</dbReference>
<reference evidence="2" key="1">
    <citation type="journal article" date="2018" name="Genome Biol.">
        <title>SKESA: strategic k-mer extension for scrupulous assemblies.</title>
        <authorList>
            <person name="Souvorov A."/>
            <person name="Agarwala R."/>
            <person name="Lipman D.J."/>
        </authorList>
    </citation>
    <scope>NUCLEOTIDE SEQUENCE</scope>
    <source>
        <strain evidence="2">HN1000</strain>
    </source>
</reference>
<dbReference type="AlphaFoldDB" id="A0AAN5VJT2"/>
<evidence type="ECO:0000313" key="2">
    <source>
        <dbReference type="EMBL" id="HBH1541631.1"/>
    </source>
</evidence>
<accession>A0AAN5VJT2</accession>
<dbReference type="Pfam" id="PF04404">
    <property type="entry name" value="ERF"/>
    <property type="match status" value="1"/>
</dbReference>
<reference evidence="2" key="2">
    <citation type="submission" date="2021-06" db="EMBL/GenBank/DDBJ databases">
        <authorList>
            <consortium name="NCBI Pathogen Detection Project"/>
        </authorList>
    </citation>
    <scope>NUCLEOTIDE SEQUENCE</scope>
    <source>
        <strain evidence="2">HN1000</strain>
    </source>
</reference>
<gene>
    <name evidence="2" type="ORF">KRM00_001094</name>
</gene>
<feature type="region of interest" description="Disordered" evidence="1">
    <location>
        <begin position="159"/>
        <end position="185"/>
    </location>
</feature>